<evidence type="ECO:0000313" key="2">
    <source>
        <dbReference type="EMBL" id="KAJ5314876.1"/>
    </source>
</evidence>
<sequence>MPKETSTLPERRDSRNNNNIDRPTIALSLIKFSPYYHRYHRTKRLRTLAPEAIKCIEQTDTDHHQRETELAKERAPRDINSDVNADNIISGRRTRRA</sequence>
<proteinExistence type="predicted"/>
<organism evidence="2 3">
    <name type="scientific">Penicillium atrosanguineum</name>
    <dbReference type="NCBI Taxonomy" id="1132637"/>
    <lineage>
        <taxon>Eukaryota</taxon>
        <taxon>Fungi</taxon>
        <taxon>Dikarya</taxon>
        <taxon>Ascomycota</taxon>
        <taxon>Pezizomycotina</taxon>
        <taxon>Eurotiomycetes</taxon>
        <taxon>Eurotiomycetidae</taxon>
        <taxon>Eurotiales</taxon>
        <taxon>Aspergillaceae</taxon>
        <taxon>Penicillium</taxon>
    </lineage>
</organism>
<dbReference type="AlphaFoldDB" id="A0A9W9PUU3"/>
<gene>
    <name evidence="2" type="ORF">N7476_005183</name>
</gene>
<reference evidence="2" key="1">
    <citation type="submission" date="2022-12" db="EMBL/GenBank/DDBJ databases">
        <authorList>
            <person name="Petersen C."/>
        </authorList>
    </citation>
    <scope>NUCLEOTIDE SEQUENCE</scope>
    <source>
        <strain evidence="2">IBT 21472</strain>
    </source>
</reference>
<evidence type="ECO:0000256" key="1">
    <source>
        <dbReference type="SAM" id="MobiDB-lite"/>
    </source>
</evidence>
<dbReference type="EMBL" id="JAPZBO010000005">
    <property type="protein sequence ID" value="KAJ5314876.1"/>
    <property type="molecule type" value="Genomic_DNA"/>
</dbReference>
<keyword evidence="3" id="KW-1185">Reference proteome</keyword>
<feature type="region of interest" description="Disordered" evidence="1">
    <location>
        <begin position="1"/>
        <end position="21"/>
    </location>
</feature>
<feature type="compositionally biased region" description="Basic and acidic residues" evidence="1">
    <location>
        <begin position="60"/>
        <end position="80"/>
    </location>
</feature>
<reference evidence="2" key="2">
    <citation type="journal article" date="2023" name="IMA Fungus">
        <title>Comparative genomic study of the Penicillium genus elucidates a diverse pangenome and 15 lateral gene transfer events.</title>
        <authorList>
            <person name="Petersen C."/>
            <person name="Sorensen T."/>
            <person name="Nielsen M.R."/>
            <person name="Sondergaard T.E."/>
            <person name="Sorensen J.L."/>
            <person name="Fitzpatrick D.A."/>
            <person name="Frisvad J.C."/>
            <person name="Nielsen K.L."/>
        </authorList>
    </citation>
    <scope>NUCLEOTIDE SEQUENCE</scope>
    <source>
        <strain evidence="2">IBT 21472</strain>
    </source>
</reference>
<protein>
    <submittedName>
        <fullName evidence="2">Uncharacterized protein</fullName>
    </submittedName>
</protein>
<feature type="region of interest" description="Disordered" evidence="1">
    <location>
        <begin position="59"/>
        <end position="97"/>
    </location>
</feature>
<dbReference type="Proteomes" id="UP001147746">
    <property type="component" value="Unassembled WGS sequence"/>
</dbReference>
<comment type="caution">
    <text evidence="2">The sequence shown here is derived from an EMBL/GenBank/DDBJ whole genome shotgun (WGS) entry which is preliminary data.</text>
</comment>
<feature type="compositionally biased region" description="Basic and acidic residues" evidence="1">
    <location>
        <begin position="1"/>
        <end position="15"/>
    </location>
</feature>
<accession>A0A9W9PUU3</accession>
<evidence type="ECO:0000313" key="3">
    <source>
        <dbReference type="Proteomes" id="UP001147746"/>
    </source>
</evidence>
<name>A0A9W9PUU3_9EURO</name>